<evidence type="ECO:0000313" key="2">
    <source>
        <dbReference type="Proteomes" id="UP000288079"/>
    </source>
</evidence>
<dbReference type="EMBL" id="BHWB01000001">
    <property type="protein sequence ID" value="GCB33492.1"/>
    <property type="molecule type" value="Genomic_DNA"/>
</dbReference>
<reference evidence="1 2" key="1">
    <citation type="submission" date="2018-10" db="EMBL/GenBank/DDBJ databases">
        <title>Draft Genome Sequence of Bacteroides sp. KCTC 15687.</title>
        <authorList>
            <person name="Yu S.Y."/>
            <person name="Kim J.S."/>
            <person name="Oh B.S."/>
            <person name="Park S.H."/>
            <person name="Kang S.W."/>
            <person name="Park J.E."/>
            <person name="Choi S.H."/>
            <person name="Han K.I."/>
            <person name="Lee K.C."/>
            <person name="Eom M.K."/>
            <person name="Suh M.K."/>
            <person name="Lee D.H."/>
            <person name="Yoon H."/>
            <person name="Kim B."/>
            <person name="Yang S.J."/>
            <person name="Lee J.S."/>
            <person name="Lee J.H."/>
        </authorList>
    </citation>
    <scope>NUCLEOTIDE SEQUENCE [LARGE SCALE GENOMIC DNA]</scope>
    <source>
        <strain evidence="1 2">KCTC 15687</strain>
    </source>
</reference>
<dbReference type="Proteomes" id="UP000288079">
    <property type="component" value="Unassembled WGS sequence"/>
</dbReference>
<accession>A0A401LPJ3</accession>
<organism evidence="1 2">
    <name type="scientific">Bacteroides faecalis</name>
    <dbReference type="NCBI Taxonomy" id="2447885"/>
    <lineage>
        <taxon>Bacteria</taxon>
        <taxon>Pseudomonadati</taxon>
        <taxon>Bacteroidota</taxon>
        <taxon>Bacteroidia</taxon>
        <taxon>Bacteroidales</taxon>
        <taxon>Bacteroidaceae</taxon>
        <taxon>Bacteroides</taxon>
    </lineage>
</organism>
<name>A0A401LPJ3_9BACE</name>
<protein>
    <submittedName>
        <fullName evidence="1">Uncharacterized protein</fullName>
    </submittedName>
</protein>
<evidence type="ECO:0000313" key="1">
    <source>
        <dbReference type="EMBL" id="GCB33492.1"/>
    </source>
</evidence>
<sequence length="136" mass="15388">MQKVFILSVVLLVILDVTGQTRIKKDECSASKTFIFPSHSSDGKIKWVFKGGQCIWMFYRNENILGVTLTVECLNFLEKDSQRTCSYIILPMFEADGGKYCIFGYTPIGWGFTLSTISDAAFITAIARWDPFESDD</sequence>
<comment type="caution">
    <text evidence="1">The sequence shown here is derived from an EMBL/GenBank/DDBJ whole genome shotgun (WGS) entry which is preliminary data.</text>
</comment>
<proteinExistence type="predicted"/>
<keyword evidence="2" id="KW-1185">Reference proteome</keyword>
<dbReference type="OrthoDB" id="9872338at2"/>
<gene>
    <name evidence="1" type="ORF">KGMB02408_04370</name>
</gene>
<dbReference type="RefSeq" id="WP_125039830.1">
    <property type="nucleotide sequence ID" value="NZ_BHWB01000001.1"/>
</dbReference>
<dbReference type="AlphaFoldDB" id="A0A401LPJ3"/>